<evidence type="ECO:0000256" key="1">
    <source>
        <dbReference type="SAM" id="MobiDB-lite"/>
    </source>
</evidence>
<proteinExistence type="predicted"/>
<evidence type="ECO:0000313" key="2">
    <source>
        <dbReference type="EMBL" id="KAK4149236.1"/>
    </source>
</evidence>
<keyword evidence="3" id="KW-1185">Reference proteome</keyword>
<comment type="caution">
    <text evidence="2">The sequence shown here is derived from an EMBL/GenBank/DDBJ whole genome shotgun (WGS) entry which is preliminary data.</text>
</comment>
<gene>
    <name evidence="2" type="ORF">C8A00DRAFT_38173</name>
</gene>
<feature type="compositionally biased region" description="Basic and acidic residues" evidence="1">
    <location>
        <begin position="194"/>
        <end position="220"/>
    </location>
</feature>
<dbReference type="AlphaFoldDB" id="A0AAN6VFJ1"/>
<reference evidence="2" key="2">
    <citation type="submission" date="2023-05" db="EMBL/GenBank/DDBJ databases">
        <authorList>
            <consortium name="Lawrence Berkeley National Laboratory"/>
            <person name="Steindorff A."/>
            <person name="Hensen N."/>
            <person name="Bonometti L."/>
            <person name="Westerberg I."/>
            <person name="Brannstrom I.O."/>
            <person name="Guillou S."/>
            <person name="Cros-Aarteil S."/>
            <person name="Calhoun S."/>
            <person name="Haridas S."/>
            <person name="Kuo A."/>
            <person name="Mondo S."/>
            <person name="Pangilinan J."/>
            <person name="Riley R."/>
            <person name="Labutti K."/>
            <person name="Andreopoulos B."/>
            <person name="Lipzen A."/>
            <person name="Chen C."/>
            <person name="Yanf M."/>
            <person name="Daum C."/>
            <person name="Ng V."/>
            <person name="Clum A."/>
            <person name="Ohm R."/>
            <person name="Martin F."/>
            <person name="Silar P."/>
            <person name="Natvig D."/>
            <person name="Lalanne C."/>
            <person name="Gautier V."/>
            <person name="Ament-Velasquez S.L."/>
            <person name="Kruys A."/>
            <person name="Hutchinson M.I."/>
            <person name="Powell A.J."/>
            <person name="Barry K."/>
            <person name="Miller A.N."/>
            <person name="Grigoriev I.V."/>
            <person name="Debuchy R."/>
            <person name="Gladieux P."/>
            <person name="Thoren M.H."/>
            <person name="Johannesson H."/>
        </authorList>
    </citation>
    <scope>NUCLEOTIDE SEQUENCE</scope>
    <source>
        <strain evidence="2">CBS 538.74</strain>
    </source>
</reference>
<sequence>MFSSRGVPTAAKLRTVLVKVSPAPTTLSERRAILRVLKQHGEVEVFKKLHDPSHFISVVANPQIAAGLVERSPLQFDFAAQRGRGGAATDSATSANKTFLVKIVEKSDYKHKTHIRESPLYGRWPQPQHNNSLFQEDSVAKAALRRACPQGMDWYGLVDWESCGQADVDGGLATRLNSKTDYVQSRRTRQNSKGKFESLMEAYEAKHGKREGREGGEGKPDVGGGA</sequence>
<organism evidence="2 3">
    <name type="scientific">Chaetomidium leptoderma</name>
    <dbReference type="NCBI Taxonomy" id="669021"/>
    <lineage>
        <taxon>Eukaryota</taxon>
        <taxon>Fungi</taxon>
        <taxon>Dikarya</taxon>
        <taxon>Ascomycota</taxon>
        <taxon>Pezizomycotina</taxon>
        <taxon>Sordariomycetes</taxon>
        <taxon>Sordariomycetidae</taxon>
        <taxon>Sordariales</taxon>
        <taxon>Chaetomiaceae</taxon>
        <taxon>Chaetomidium</taxon>
    </lineage>
</organism>
<reference evidence="2" key="1">
    <citation type="journal article" date="2023" name="Mol. Phylogenet. Evol.">
        <title>Genome-scale phylogeny and comparative genomics of the fungal order Sordariales.</title>
        <authorList>
            <person name="Hensen N."/>
            <person name="Bonometti L."/>
            <person name="Westerberg I."/>
            <person name="Brannstrom I.O."/>
            <person name="Guillou S."/>
            <person name="Cros-Aarteil S."/>
            <person name="Calhoun S."/>
            <person name="Haridas S."/>
            <person name="Kuo A."/>
            <person name="Mondo S."/>
            <person name="Pangilinan J."/>
            <person name="Riley R."/>
            <person name="LaButti K."/>
            <person name="Andreopoulos B."/>
            <person name="Lipzen A."/>
            <person name="Chen C."/>
            <person name="Yan M."/>
            <person name="Daum C."/>
            <person name="Ng V."/>
            <person name="Clum A."/>
            <person name="Steindorff A."/>
            <person name="Ohm R.A."/>
            <person name="Martin F."/>
            <person name="Silar P."/>
            <person name="Natvig D.O."/>
            <person name="Lalanne C."/>
            <person name="Gautier V."/>
            <person name="Ament-Velasquez S.L."/>
            <person name="Kruys A."/>
            <person name="Hutchinson M.I."/>
            <person name="Powell A.J."/>
            <person name="Barry K."/>
            <person name="Miller A.N."/>
            <person name="Grigoriev I.V."/>
            <person name="Debuchy R."/>
            <person name="Gladieux P."/>
            <person name="Hiltunen Thoren M."/>
            <person name="Johannesson H."/>
        </authorList>
    </citation>
    <scope>NUCLEOTIDE SEQUENCE</scope>
    <source>
        <strain evidence="2">CBS 538.74</strain>
    </source>
</reference>
<name>A0AAN6VFJ1_9PEZI</name>
<dbReference type="EMBL" id="MU857184">
    <property type="protein sequence ID" value="KAK4149236.1"/>
    <property type="molecule type" value="Genomic_DNA"/>
</dbReference>
<accession>A0AAN6VFJ1</accession>
<protein>
    <submittedName>
        <fullName evidence="2">Uncharacterized protein</fullName>
    </submittedName>
</protein>
<dbReference type="Proteomes" id="UP001302745">
    <property type="component" value="Unassembled WGS sequence"/>
</dbReference>
<feature type="region of interest" description="Disordered" evidence="1">
    <location>
        <begin position="185"/>
        <end position="226"/>
    </location>
</feature>
<evidence type="ECO:0000313" key="3">
    <source>
        <dbReference type="Proteomes" id="UP001302745"/>
    </source>
</evidence>